<feature type="transmembrane region" description="Helical" evidence="2">
    <location>
        <begin position="12"/>
        <end position="31"/>
    </location>
</feature>
<feature type="transmembrane region" description="Helical" evidence="2">
    <location>
        <begin position="63"/>
        <end position="82"/>
    </location>
</feature>
<dbReference type="EMBL" id="QKYT01000235">
    <property type="protein sequence ID" value="RIA89051.1"/>
    <property type="molecule type" value="Genomic_DNA"/>
</dbReference>
<feature type="transmembrane region" description="Helical" evidence="2">
    <location>
        <begin position="142"/>
        <end position="168"/>
    </location>
</feature>
<accession>A0A397T1K9</accession>
<evidence type="ECO:0000256" key="1">
    <source>
        <dbReference type="SAM" id="MobiDB-lite"/>
    </source>
</evidence>
<comment type="caution">
    <text evidence="3">The sequence shown here is derived from an EMBL/GenBank/DDBJ whole genome shotgun (WGS) entry which is preliminary data.</text>
</comment>
<organism evidence="3 4">
    <name type="scientific">Glomus cerebriforme</name>
    <dbReference type="NCBI Taxonomy" id="658196"/>
    <lineage>
        <taxon>Eukaryota</taxon>
        <taxon>Fungi</taxon>
        <taxon>Fungi incertae sedis</taxon>
        <taxon>Mucoromycota</taxon>
        <taxon>Glomeromycotina</taxon>
        <taxon>Glomeromycetes</taxon>
        <taxon>Glomerales</taxon>
        <taxon>Glomeraceae</taxon>
        <taxon>Glomus</taxon>
    </lineage>
</organism>
<dbReference type="OrthoDB" id="2364973at2759"/>
<keyword evidence="2" id="KW-0812">Transmembrane</keyword>
<evidence type="ECO:0008006" key="5">
    <source>
        <dbReference type="Google" id="ProtNLM"/>
    </source>
</evidence>
<sequence length="198" mass="23569">MIHKLLTIIRPLQFIILMIIIGLEIAQLVTFRSGMNQDFTKVTKSTSLLFPVSWSSYFEDMNVIHGIKVFYYIVIILTLFCPQFFWKRFNKASILYRDKYYEYFYLALWFTVSLSNLNPVFAGTILNCNDPRWDSYGYRCKLYITSEFFSCILTLTWIISTFVLLSYLRKHKDEMADRKIRRAESNNNQKSDDDDENV</sequence>
<reference evidence="3 4" key="1">
    <citation type="submission" date="2018-06" db="EMBL/GenBank/DDBJ databases">
        <title>Comparative genomics reveals the genomic features of Rhizophagus irregularis, R. cerebriforme, R. diaphanum and Gigaspora rosea, and their symbiotic lifestyle signature.</title>
        <authorList>
            <person name="Morin E."/>
            <person name="San Clemente H."/>
            <person name="Chen E.C.H."/>
            <person name="De La Providencia I."/>
            <person name="Hainaut M."/>
            <person name="Kuo A."/>
            <person name="Kohler A."/>
            <person name="Murat C."/>
            <person name="Tang N."/>
            <person name="Roy S."/>
            <person name="Loubradou J."/>
            <person name="Henrissat B."/>
            <person name="Grigoriev I.V."/>
            <person name="Corradi N."/>
            <person name="Roux C."/>
            <person name="Martin F.M."/>
        </authorList>
    </citation>
    <scope>NUCLEOTIDE SEQUENCE [LARGE SCALE GENOMIC DNA]</scope>
    <source>
        <strain evidence="3 4">DAOM 227022</strain>
    </source>
</reference>
<gene>
    <name evidence="3" type="ORF">C1645_773428</name>
</gene>
<protein>
    <recommendedName>
        <fullName evidence="5">MARVEL domain-containing protein</fullName>
    </recommendedName>
</protein>
<keyword evidence="2" id="KW-1133">Transmembrane helix</keyword>
<feature type="region of interest" description="Disordered" evidence="1">
    <location>
        <begin position="179"/>
        <end position="198"/>
    </location>
</feature>
<feature type="transmembrane region" description="Helical" evidence="2">
    <location>
        <begin position="103"/>
        <end position="122"/>
    </location>
</feature>
<evidence type="ECO:0000313" key="4">
    <source>
        <dbReference type="Proteomes" id="UP000265703"/>
    </source>
</evidence>
<dbReference type="Proteomes" id="UP000265703">
    <property type="component" value="Unassembled WGS sequence"/>
</dbReference>
<name>A0A397T1K9_9GLOM</name>
<dbReference type="AlphaFoldDB" id="A0A397T1K9"/>
<keyword evidence="2" id="KW-0472">Membrane</keyword>
<evidence type="ECO:0000313" key="3">
    <source>
        <dbReference type="EMBL" id="RIA89051.1"/>
    </source>
</evidence>
<keyword evidence="4" id="KW-1185">Reference proteome</keyword>
<evidence type="ECO:0000256" key="2">
    <source>
        <dbReference type="SAM" id="Phobius"/>
    </source>
</evidence>
<proteinExistence type="predicted"/>